<gene>
    <name evidence="2" type="ORF">GCM10007147_24380</name>
</gene>
<accession>A0A919CHU2</accession>
<dbReference type="InterPro" id="IPR000182">
    <property type="entry name" value="GNAT_dom"/>
</dbReference>
<name>A0A919CHU2_9ACTN</name>
<keyword evidence="3" id="KW-1185">Reference proteome</keyword>
<dbReference type="RefSeq" id="WP_017577983.1">
    <property type="nucleotide sequence ID" value="NZ_BMXL01000011.1"/>
</dbReference>
<sequence length="200" mass="21891">MSPHVNKSPDITEAELTMCADTLKQAFRNYSLMLHFLDEDNRPTRIHEYQEAFLRKVGMTGGHVWSADGGVAVSVWTAPDMQDPAAVFGPLAGEFERLAGARAEVMEASEAVMAKSRPQTPCWFLGTVGVHPGHQGTGLARAVIEPGLERAEAEGYPVFLETSDEKNVEIYQRLGFKVTAAYKLPFDGPKTYAMMRGEGG</sequence>
<dbReference type="PANTHER" id="PTHR42791:SF1">
    <property type="entry name" value="N-ACETYLTRANSFERASE DOMAIN-CONTAINING PROTEIN"/>
    <property type="match status" value="1"/>
</dbReference>
<dbReference type="Gene3D" id="3.40.630.30">
    <property type="match status" value="1"/>
</dbReference>
<organism evidence="2 3">
    <name type="scientific">Nocardiopsis kunsanensis</name>
    <dbReference type="NCBI Taxonomy" id="141693"/>
    <lineage>
        <taxon>Bacteria</taxon>
        <taxon>Bacillati</taxon>
        <taxon>Actinomycetota</taxon>
        <taxon>Actinomycetes</taxon>
        <taxon>Streptosporangiales</taxon>
        <taxon>Nocardiopsidaceae</taxon>
        <taxon>Nocardiopsis</taxon>
    </lineage>
</organism>
<dbReference type="PANTHER" id="PTHR42791">
    <property type="entry name" value="GNAT FAMILY ACETYLTRANSFERASE"/>
    <property type="match status" value="1"/>
</dbReference>
<evidence type="ECO:0000313" key="2">
    <source>
        <dbReference type="EMBL" id="GHD26430.1"/>
    </source>
</evidence>
<dbReference type="InterPro" id="IPR016181">
    <property type="entry name" value="Acyl_CoA_acyltransferase"/>
</dbReference>
<dbReference type="InterPro" id="IPR052523">
    <property type="entry name" value="Trichothecene_AcTrans"/>
</dbReference>
<reference evidence="2 3" key="1">
    <citation type="journal article" date="2014" name="Int. J. Syst. Evol. Microbiol.">
        <title>Complete genome sequence of Corynebacterium casei LMG S-19264T (=DSM 44701T), isolated from a smear-ripened cheese.</title>
        <authorList>
            <consortium name="US DOE Joint Genome Institute (JGI-PGF)"/>
            <person name="Walter F."/>
            <person name="Albersmeier A."/>
            <person name="Kalinowski J."/>
            <person name="Ruckert C."/>
        </authorList>
    </citation>
    <scope>NUCLEOTIDE SEQUENCE [LARGE SCALE GENOMIC DNA]</scope>
    <source>
        <strain evidence="2 3">KCTC 19473</strain>
    </source>
</reference>
<dbReference type="PROSITE" id="PS51186">
    <property type="entry name" value="GNAT"/>
    <property type="match status" value="1"/>
</dbReference>
<comment type="caution">
    <text evidence="2">The sequence shown here is derived from an EMBL/GenBank/DDBJ whole genome shotgun (WGS) entry which is preliminary data.</text>
</comment>
<dbReference type="CDD" id="cd04301">
    <property type="entry name" value="NAT_SF"/>
    <property type="match status" value="1"/>
</dbReference>
<evidence type="ECO:0000259" key="1">
    <source>
        <dbReference type="PROSITE" id="PS51186"/>
    </source>
</evidence>
<proteinExistence type="predicted"/>
<dbReference type="Proteomes" id="UP000654947">
    <property type="component" value="Unassembled WGS sequence"/>
</dbReference>
<feature type="domain" description="N-acetyltransferase" evidence="1">
    <location>
        <begin position="62"/>
        <end position="198"/>
    </location>
</feature>
<dbReference type="SUPFAM" id="SSF55729">
    <property type="entry name" value="Acyl-CoA N-acyltransferases (Nat)"/>
    <property type="match status" value="1"/>
</dbReference>
<dbReference type="EMBL" id="BMXL01000011">
    <property type="protein sequence ID" value="GHD26430.1"/>
    <property type="molecule type" value="Genomic_DNA"/>
</dbReference>
<dbReference type="AlphaFoldDB" id="A0A919CHU2"/>
<dbReference type="Pfam" id="PF00583">
    <property type="entry name" value="Acetyltransf_1"/>
    <property type="match status" value="1"/>
</dbReference>
<protein>
    <recommendedName>
        <fullName evidence="1">N-acetyltransferase domain-containing protein</fullName>
    </recommendedName>
</protein>
<evidence type="ECO:0000313" key="3">
    <source>
        <dbReference type="Proteomes" id="UP000654947"/>
    </source>
</evidence>
<dbReference type="GO" id="GO:0016747">
    <property type="term" value="F:acyltransferase activity, transferring groups other than amino-acyl groups"/>
    <property type="evidence" value="ECO:0007669"/>
    <property type="project" value="InterPro"/>
</dbReference>